<evidence type="ECO:0000256" key="1">
    <source>
        <dbReference type="SAM" id="MobiDB-lite"/>
    </source>
</evidence>
<proteinExistence type="predicted"/>
<keyword evidence="2" id="KW-0812">Transmembrane</keyword>
<keyword evidence="2" id="KW-1133">Transmembrane helix</keyword>
<dbReference type="GO" id="GO:0006508">
    <property type="term" value="P:proteolysis"/>
    <property type="evidence" value="ECO:0007669"/>
    <property type="project" value="UniProtKB-KW"/>
</dbReference>
<dbReference type="RefSeq" id="WP_156738655.1">
    <property type="nucleotide sequence ID" value="NZ_CACRYJ010000004.1"/>
</dbReference>
<dbReference type="AlphaFoldDB" id="A0A7M4DD67"/>
<feature type="transmembrane region" description="Helical" evidence="2">
    <location>
        <begin position="283"/>
        <end position="301"/>
    </location>
</feature>
<evidence type="ECO:0000313" key="4">
    <source>
        <dbReference type="EMBL" id="VZO34786.1"/>
    </source>
</evidence>
<keyword evidence="4" id="KW-0645">Protease</keyword>
<keyword evidence="5" id="KW-1185">Reference proteome</keyword>
<dbReference type="InterPro" id="IPR003675">
    <property type="entry name" value="Rce1/LyrA-like_dom"/>
</dbReference>
<keyword evidence="2" id="KW-0472">Membrane</keyword>
<feature type="compositionally biased region" description="Polar residues" evidence="1">
    <location>
        <begin position="1"/>
        <end position="14"/>
    </location>
</feature>
<dbReference type="EMBL" id="CACRYJ010000004">
    <property type="protein sequence ID" value="VZO34786.1"/>
    <property type="molecule type" value="Genomic_DNA"/>
</dbReference>
<feature type="transmembrane region" description="Helical" evidence="2">
    <location>
        <begin position="127"/>
        <end position="146"/>
    </location>
</feature>
<gene>
    <name evidence="4" type="ORF">HALOF300_00056</name>
</gene>
<evidence type="ECO:0000256" key="2">
    <source>
        <dbReference type="SAM" id="Phobius"/>
    </source>
</evidence>
<feature type="transmembrane region" description="Helical" evidence="2">
    <location>
        <begin position="244"/>
        <end position="263"/>
    </location>
</feature>
<keyword evidence="4" id="KW-0378">Hydrolase</keyword>
<reference evidence="4 5" key="1">
    <citation type="submission" date="2019-11" db="EMBL/GenBank/DDBJ databases">
        <authorList>
            <person name="Criscuolo A."/>
        </authorList>
    </citation>
    <scope>NUCLEOTIDE SEQUENCE [LARGE SCALE GENOMIC DNA]</scope>
    <source>
        <strain evidence="4">CIP111667</strain>
    </source>
</reference>
<evidence type="ECO:0000259" key="3">
    <source>
        <dbReference type="Pfam" id="PF02517"/>
    </source>
</evidence>
<accession>A0A7M4DD67</accession>
<comment type="caution">
    <text evidence="4">The sequence shown here is derived from an EMBL/GenBank/DDBJ whole genome shotgun (WGS) entry which is preliminary data.</text>
</comment>
<name>A0A7M4DD67_9MICO</name>
<feature type="transmembrane region" description="Helical" evidence="2">
    <location>
        <begin position="40"/>
        <end position="65"/>
    </location>
</feature>
<sequence>MSTTPSSPWLVTTPQDDRNSPSVSAGVEYHRVLAGEDRRILRGLLAIFLVAVGLVVFSLGTGALATLVDTRLGNDPQAYTPARHAASMIGLGLLLPWSMLLQRWLYGVPGASLHSVSSRFRFDLFGKALLVFGPAWLVVNTVAFFLPAEEVPWSQAELVAMFLLTILLTPLQTTGEEYGVRGLAFRVIGSWTRNARAGLVAGIVVTSVLFTLMHGSTDPYIITWYLTLFTCLAIITWRTGGLEIAVVLHAILNTSSFLAAILLRIDFGAALGDRSAGVGSPSQLLPALAVLIITVIICWWTRRTGPVLTPASGSRVSQHP</sequence>
<feature type="domain" description="CAAX prenyl protease 2/Lysostaphin resistance protein A-like" evidence="3">
    <location>
        <begin position="158"/>
        <end position="254"/>
    </location>
</feature>
<dbReference type="Pfam" id="PF02517">
    <property type="entry name" value="Rce1-like"/>
    <property type="match status" value="1"/>
</dbReference>
<dbReference type="GO" id="GO:0004175">
    <property type="term" value="F:endopeptidase activity"/>
    <property type="evidence" value="ECO:0007669"/>
    <property type="project" value="UniProtKB-ARBA"/>
</dbReference>
<feature type="region of interest" description="Disordered" evidence="1">
    <location>
        <begin position="1"/>
        <end position="22"/>
    </location>
</feature>
<feature type="transmembrane region" description="Helical" evidence="2">
    <location>
        <begin position="219"/>
        <end position="237"/>
    </location>
</feature>
<feature type="transmembrane region" description="Helical" evidence="2">
    <location>
        <begin position="195"/>
        <end position="213"/>
    </location>
</feature>
<organism evidence="4 5">
    <name type="scientific">Occultella aeris</name>
    <dbReference type="NCBI Taxonomy" id="2761496"/>
    <lineage>
        <taxon>Bacteria</taxon>
        <taxon>Bacillati</taxon>
        <taxon>Actinomycetota</taxon>
        <taxon>Actinomycetes</taxon>
        <taxon>Micrococcales</taxon>
        <taxon>Ruaniaceae</taxon>
        <taxon>Occultella</taxon>
    </lineage>
</organism>
<protein>
    <submittedName>
        <fullName evidence="4">CAAX amino terminal protease self- immunity</fullName>
    </submittedName>
</protein>
<feature type="transmembrane region" description="Helical" evidence="2">
    <location>
        <begin position="85"/>
        <end position="106"/>
    </location>
</feature>
<feature type="transmembrane region" description="Helical" evidence="2">
    <location>
        <begin position="158"/>
        <end position="175"/>
    </location>
</feature>
<dbReference type="Proteomes" id="UP000419743">
    <property type="component" value="Unassembled WGS sequence"/>
</dbReference>
<dbReference type="GO" id="GO:0080120">
    <property type="term" value="P:CAAX-box protein maturation"/>
    <property type="evidence" value="ECO:0007669"/>
    <property type="project" value="UniProtKB-ARBA"/>
</dbReference>
<evidence type="ECO:0000313" key="5">
    <source>
        <dbReference type="Proteomes" id="UP000419743"/>
    </source>
</evidence>